<proteinExistence type="predicted"/>
<dbReference type="EMBL" id="CP022684">
    <property type="protein sequence ID" value="AUM13155.1"/>
    <property type="molecule type" value="Genomic_DNA"/>
</dbReference>
<evidence type="ECO:0000313" key="1">
    <source>
        <dbReference type="EMBL" id="AUM13155.1"/>
    </source>
</evidence>
<sequence>MCNPKMTQYCKHGGLRNELCEEANGDGFDIDADQNRMEIDLGGDMSERGAEDSFNALNQFGVSETLIGLFQSLREAPGLSGYKYRTEDISRLERAVVFRNYGKACLELSYLLTAILQLPIAQRHHSPLLQHLWIEQNITPVRVRSAFAEADGEIVSLTEEGIQQQIGADRFVISPTRVGYLAALMELITYINPAVIAEAEHQLIKPTVKSIQSFSSRLQKWIYDYLDEHLMPAQLRRRFRFLMDWCLANKPEHQSVETFTSDQVVFQFWQQVSELDENLGFRRFRSVGDDFIALLKALELGRSRSEANHAATIGLDVEAGEWHPDQLEQLYEELGLELADVGFLAKAPKFFASSTWVEVSQRLMDAGKLSARLPLTIMRMDVLGGLQAKLIQADKDKNHERFEFYMDSIPEQDYSAYLDGLEQYTSAIQDARMLGLGLFLQLNSPEALALLAEILPADVLQAMQQCMQDAKSDQLLEKIVEIRLQVPELNRVCQQATKLLKKTNRAGFSVLPQQDELFDYSYALDVIAQCNRLRNGHVCALHSKLEHHDTVTFTEDLATFRRILRKLYGEQL</sequence>
<evidence type="ECO:0000313" key="2">
    <source>
        <dbReference type="Proteomes" id="UP000235116"/>
    </source>
</evidence>
<accession>A0A2K9LNV6</accession>
<dbReference type="KEGG" id="kak:Kalk_12280"/>
<name>A0A2K9LNV6_9GAMM</name>
<dbReference type="Proteomes" id="UP000235116">
    <property type="component" value="Chromosome"/>
</dbReference>
<dbReference type="AlphaFoldDB" id="A0A2K9LNV6"/>
<reference evidence="2" key="1">
    <citation type="submission" date="2017-08" db="EMBL/GenBank/DDBJ databases">
        <title>Direct submision.</title>
        <authorList>
            <person name="Kim S.-J."/>
            <person name="Rhee S.-K."/>
        </authorList>
    </citation>
    <scope>NUCLEOTIDE SEQUENCE [LARGE SCALE GENOMIC DNA]</scope>
    <source>
        <strain evidence="2">GI5</strain>
    </source>
</reference>
<dbReference type="RefSeq" id="WP_101894533.1">
    <property type="nucleotide sequence ID" value="NZ_CP022684.1"/>
</dbReference>
<keyword evidence="2" id="KW-1185">Reference proteome</keyword>
<dbReference type="OrthoDB" id="6281789at2"/>
<organism evidence="1 2">
    <name type="scientific">Ketobacter alkanivorans</name>
    <dbReference type="NCBI Taxonomy" id="1917421"/>
    <lineage>
        <taxon>Bacteria</taxon>
        <taxon>Pseudomonadati</taxon>
        <taxon>Pseudomonadota</taxon>
        <taxon>Gammaproteobacteria</taxon>
        <taxon>Pseudomonadales</taxon>
        <taxon>Ketobacteraceae</taxon>
        <taxon>Ketobacter</taxon>
    </lineage>
</organism>
<protein>
    <submittedName>
        <fullName evidence="1">Uncharacterized protein</fullName>
    </submittedName>
</protein>
<gene>
    <name evidence="1" type="ORF">Kalk_12280</name>
</gene>